<evidence type="ECO:0000256" key="2">
    <source>
        <dbReference type="ARBA" id="ARBA00034247"/>
    </source>
</evidence>
<dbReference type="CDD" id="cd01949">
    <property type="entry name" value="GGDEF"/>
    <property type="match status" value="1"/>
</dbReference>
<comment type="caution">
    <text evidence="5">The sequence shown here is derived from an EMBL/GenBank/DDBJ whole genome shotgun (WGS) entry which is preliminary data.</text>
</comment>
<organism evidence="5 6">
    <name type="scientific">Thalassotalea loyana</name>
    <dbReference type="NCBI Taxonomy" id="280483"/>
    <lineage>
        <taxon>Bacteria</taxon>
        <taxon>Pseudomonadati</taxon>
        <taxon>Pseudomonadota</taxon>
        <taxon>Gammaproteobacteria</taxon>
        <taxon>Alteromonadales</taxon>
        <taxon>Colwelliaceae</taxon>
        <taxon>Thalassotalea</taxon>
    </lineage>
</organism>
<evidence type="ECO:0000256" key="3">
    <source>
        <dbReference type="SAM" id="Phobius"/>
    </source>
</evidence>
<evidence type="ECO:0000256" key="1">
    <source>
        <dbReference type="ARBA" id="ARBA00012528"/>
    </source>
</evidence>
<accession>A0ABQ6H7I2</accession>
<dbReference type="SUPFAM" id="SSF55073">
    <property type="entry name" value="Nucleotide cyclase"/>
    <property type="match status" value="1"/>
</dbReference>
<dbReference type="Proteomes" id="UP001157134">
    <property type="component" value="Unassembled WGS sequence"/>
</dbReference>
<keyword evidence="3" id="KW-0812">Transmembrane</keyword>
<dbReference type="SMART" id="SM00267">
    <property type="entry name" value="GGDEF"/>
    <property type="match status" value="1"/>
</dbReference>
<proteinExistence type="predicted"/>
<dbReference type="EMBL" id="BSSV01000001">
    <property type="protein sequence ID" value="GLX84087.1"/>
    <property type="molecule type" value="Genomic_DNA"/>
</dbReference>
<reference evidence="5 6" key="1">
    <citation type="submission" date="2023-03" db="EMBL/GenBank/DDBJ databases">
        <title>Thalassotalea loyana LMG 22536T draft genome sequence.</title>
        <authorList>
            <person name="Sawabe T."/>
        </authorList>
    </citation>
    <scope>NUCLEOTIDE SEQUENCE [LARGE SCALE GENOMIC DNA]</scope>
    <source>
        <strain evidence="5 6">LMG 22536</strain>
    </source>
</reference>
<dbReference type="PANTHER" id="PTHR45138:SF9">
    <property type="entry name" value="DIGUANYLATE CYCLASE DGCM-RELATED"/>
    <property type="match status" value="1"/>
</dbReference>
<evidence type="ECO:0000313" key="6">
    <source>
        <dbReference type="Proteomes" id="UP001157134"/>
    </source>
</evidence>
<dbReference type="EC" id="2.7.7.65" evidence="1"/>
<keyword evidence="3" id="KW-1133">Transmembrane helix</keyword>
<sequence length="206" mass="23959">MIVIIPTLIELIDSVAFFNRYVVWTANIVLSVLLLLIVNKVLQFEKKLEETSLIDPLTKLYNRKCFDEQLEEQFELCKRTNGELVLLYCDLDNFKYINDHFGHTKGDEVLQEFSNILVNSTHRKMDFAFRVGGDEFTRLLVFADKGEADLFVKGLIQDLKQRSDDFLLNFKASISIGVAYSSESNSKRQLIEEADQLMYKDKRVKR</sequence>
<feature type="transmembrane region" description="Helical" evidence="3">
    <location>
        <begin position="21"/>
        <end position="38"/>
    </location>
</feature>
<gene>
    <name evidence="5" type="ORF">tloyanaT_03390</name>
</gene>
<dbReference type="PROSITE" id="PS50887">
    <property type="entry name" value="GGDEF"/>
    <property type="match status" value="1"/>
</dbReference>
<dbReference type="NCBIfam" id="TIGR00254">
    <property type="entry name" value="GGDEF"/>
    <property type="match status" value="1"/>
</dbReference>
<dbReference type="InterPro" id="IPR029787">
    <property type="entry name" value="Nucleotide_cyclase"/>
</dbReference>
<protein>
    <recommendedName>
        <fullName evidence="1">diguanylate cyclase</fullName>
        <ecNumber evidence="1">2.7.7.65</ecNumber>
    </recommendedName>
</protein>
<feature type="domain" description="GGDEF" evidence="4">
    <location>
        <begin position="82"/>
        <end position="206"/>
    </location>
</feature>
<dbReference type="PANTHER" id="PTHR45138">
    <property type="entry name" value="REGULATORY COMPONENTS OF SENSORY TRANSDUCTION SYSTEM"/>
    <property type="match status" value="1"/>
</dbReference>
<evidence type="ECO:0000313" key="5">
    <source>
        <dbReference type="EMBL" id="GLX84087.1"/>
    </source>
</evidence>
<keyword evidence="6" id="KW-1185">Reference proteome</keyword>
<name>A0ABQ6H7I2_9GAMM</name>
<evidence type="ECO:0000259" key="4">
    <source>
        <dbReference type="PROSITE" id="PS50887"/>
    </source>
</evidence>
<dbReference type="InterPro" id="IPR043128">
    <property type="entry name" value="Rev_trsase/Diguanyl_cyclase"/>
</dbReference>
<dbReference type="InterPro" id="IPR000160">
    <property type="entry name" value="GGDEF_dom"/>
</dbReference>
<dbReference type="InterPro" id="IPR050469">
    <property type="entry name" value="Diguanylate_Cyclase"/>
</dbReference>
<dbReference type="Gene3D" id="3.30.70.270">
    <property type="match status" value="1"/>
</dbReference>
<dbReference type="Pfam" id="PF00990">
    <property type="entry name" value="GGDEF"/>
    <property type="match status" value="1"/>
</dbReference>
<keyword evidence="3" id="KW-0472">Membrane</keyword>
<comment type="catalytic activity">
    <reaction evidence="2">
        <text>2 GTP = 3',3'-c-di-GMP + 2 diphosphate</text>
        <dbReference type="Rhea" id="RHEA:24898"/>
        <dbReference type="ChEBI" id="CHEBI:33019"/>
        <dbReference type="ChEBI" id="CHEBI:37565"/>
        <dbReference type="ChEBI" id="CHEBI:58805"/>
        <dbReference type="EC" id="2.7.7.65"/>
    </reaction>
</comment>